<dbReference type="Pfam" id="PF00144">
    <property type="entry name" value="Beta-lactamase"/>
    <property type="match status" value="1"/>
</dbReference>
<keyword evidence="1" id="KW-1133">Transmembrane helix</keyword>
<dbReference type="SUPFAM" id="SSF56601">
    <property type="entry name" value="beta-lactamase/transpeptidase-like"/>
    <property type="match status" value="1"/>
</dbReference>
<dbReference type="Gene3D" id="3.40.710.10">
    <property type="entry name" value="DD-peptidase/beta-lactamase superfamily"/>
    <property type="match status" value="1"/>
</dbReference>
<dbReference type="PANTHER" id="PTHR46825">
    <property type="entry name" value="D-ALANYL-D-ALANINE-CARBOXYPEPTIDASE/ENDOPEPTIDASE AMPH"/>
    <property type="match status" value="1"/>
</dbReference>
<name>A0A813KLH4_POLGL</name>
<organism evidence="4 5">
    <name type="scientific">Polarella glacialis</name>
    <name type="common">Dinoflagellate</name>
    <dbReference type="NCBI Taxonomy" id="89957"/>
    <lineage>
        <taxon>Eukaryota</taxon>
        <taxon>Sar</taxon>
        <taxon>Alveolata</taxon>
        <taxon>Dinophyceae</taxon>
        <taxon>Suessiales</taxon>
        <taxon>Suessiaceae</taxon>
        <taxon>Polarella</taxon>
    </lineage>
</organism>
<dbReference type="InterPro" id="IPR001466">
    <property type="entry name" value="Beta-lactam-related"/>
</dbReference>
<accession>A0A813KLH4</accession>
<evidence type="ECO:0000313" key="5">
    <source>
        <dbReference type="Proteomes" id="UP000626109"/>
    </source>
</evidence>
<reference evidence="4" key="1">
    <citation type="submission" date="2021-02" db="EMBL/GenBank/DDBJ databases">
        <authorList>
            <person name="Dougan E. K."/>
            <person name="Rhodes N."/>
            <person name="Thang M."/>
            <person name="Chan C."/>
        </authorList>
    </citation>
    <scope>NUCLEOTIDE SEQUENCE</scope>
</reference>
<evidence type="ECO:0000259" key="3">
    <source>
        <dbReference type="Pfam" id="PF00144"/>
    </source>
</evidence>
<comment type="caution">
    <text evidence="4">The sequence shown here is derived from an EMBL/GenBank/DDBJ whole genome shotgun (WGS) entry which is preliminary data.</text>
</comment>
<dbReference type="PANTHER" id="PTHR46825:SF7">
    <property type="entry name" value="D-ALANYL-D-ALANINE CARBOXYPEPTIDASE"/>
    <property type="match status" value="1"/>
</dbReference>
<gene>
    <name evidence="4" type="ORF">PGLA2088_LOCUS32390</name>
</gene>
<dbReference type="AlphaFoldDB" id="A0A813KLH4"/>
<sequence length="507" mass="54446">MLHRVVLAAFAVAASAWPAGLQASLESIARQESLKYNCSFSIALRSGDGEVLAAGGVVDSTTNQQAQVSDKYPWGSVTKMFTAASIMKLAAAGNFSLDDKVAPLVDPLLAKMAASDPTQNFSSLSDLFGDAVADTSLRQLLGMTSGVPDFDTATPSRDGGESKDPLRTMLYDAPDLFDSPTELMKVSWVAGHWKDCKPFSSKFKAFCYSSTNFMLLGLVLAGQASSETWSSFDQSIHLPASLRKELIFANRGAPKDYGTAHGYDRTSYNRPRGDDNDHDNWGVDGVFAGWTASNIVATSSTVAHLAWEIFGPPQGIAPKEFVDQMIPSASEFYGLGAFNLGSFTGHKGGPLGVGYGHLGATYGYQSIAGYFPELNIAMAIATNIETDTQAQPADAFCLAYNAVAGLAWPNHMIQITDHSKQQQNNNKTTKQQAHHNKLLFGTRLGGRGCAGQDQHLERAGIRVVVVVVVVVFLSDFVLLCLFGFALFVALCSFPPKEGKLSGYKLCR</sequence>
<protein>
    <recommendedName>
        <fullName evidence="3">Beta-lactamase-related domain-containing protein</fullName>
    </recommendedName>
</protein>
<keyword evidence="1" id="KW-0812">Transmembrane</keyword>
<feature type="signal peptide" evidence="2">
    <location>
        <begin position="1"/>
        <end position="16"/>
    </location>
</feature>
<dbReference type="EMBL" id="CAJNNW010030063">
    <property type="protein sequence ID" value="CAE8702338.1"/>
    <property type="molecule type" value="Genomic_DNA"/>
</dbReference>
<evidence type="ECO:0000256" key="2">
    <source>
        <dbReference type="SAM" id="SignalP"/>
    </source>
</evidence>
<dbReference type="Proteomes" id="UP000626109">
    <property type="component" value="Unassembled WGS sequence"/>
</dbReference>
<evidence type="ECO:0000313" key="4">
    <source>
        <dbReference type="EMBL" id="CAE8702338.1"/>
    </source>
</evidence>
<keyword evidence="1" id="KW-0472">Membrane</keyword>
<evidence type="ECO:0000256" key="1">
    <source>
        <dbReference type="SAM" id="Phobius"/>
    </source>
</evidence>
<feature type="transmembrane region" description="Helical" evidence="1">
    <location>
        <begin position="463"/>
        <end position="490"/>
    </location>
</feature>
<dbReference type="InterPro" id="IPR050491">
    <property type="entry name" value="AmpC-like"/>
</dbReference>
<dbReference type="InterPro" id="IPR012338">
    <property type="entry name" value="Beta-lactam/transpept-like"/>
</dbReference>
<feature type="domain" description="Beta-lactamase-related" evidence="3">
    <location>
        <begin position="47"/>
        <end position="393"/>
    </location>
</feature>
<keyword evidence="2" id="KW-0732">Signal</keyword>
<proteinExistence type="predicted"/>
<feature type="chain" id="PRO_5032558411" description="Beta-lactamase-related domain-containing protein" evidence="2">
    <location>
        <begin position="17"/>
        <end position="507"/>
    </location>
</feature>